<dbReference type="EMBL" id="BAAADE010000007">
    <property type="protein sequence ID" value="GAA0610508.1"/>
    <property type="molecule type" value="Genomic_DNA"/>
</dbReference>
<comment type="caution">
    <text evidence="1">The sequence shown here is derived from an EMBL/GenBank/DDBJ whole genome shotgun (WGS) entry which is preliminary data.</text>
</comment>
<protein>
    <submittedName>
        <fullName evidence="1">PIG-L family deacetylase</fullName>
    </submittedName>
</protein>
<dbReference type="PANTHER" id="PTHR12993">
    <property type="entry name" value="N-ACETYLGLUCOSAMINYL-PHOSPHATIDYLINOSITOL DE-N-ACETYLASE-RELATED"/>
    <property type="match status" value="1"/>
</dbReference>
<reference evidence="1 2" key="1">
    <citation type="journal article" date="2019" name="Int. J. Syst. Evol. Microbiol.">
        <title>The Global Catalogue of Microorganisms (GCM) 10K type strain sequencing project: providing services to taxonomists for standard genome sequencing and annotation.</title>
        <authorList>
            <consortium name="The Broad Institute Genomics Platform"/>
            <consortium name="The Broad Institute Genome Sequencing Center for Infectious Disease"/>
            <person name="Wu L."/>
            <person name="Ma J."/>
        </authorList>
    </citation>
    <scope>NUCLEOTIDE SEQUENCE [LARGE SCALE GENOMIC DNA]</scope>
    <source>
        <strain evidence="1 2">JCM 15115</strain>
    </source>
</reference>
<evidence type="ECO:0000313" key="1">
    <source>
        <dbReference type="EMBL" id="GAA0610508.1"/>
    </source>
</evidence>
<proteinExistence type="predicted"/>
<dbReference type="Pfam" id="PF02585">
    <property type="entry name" value="PIG-L"/>
    <property type="match status" value="1"/>
</dbReference>
<accession>A0ABN1GFL3</accession>
<dbReference type="InterPro" id="IPR003737">
    <property type="entry name" value="GlcNAc_PI_deacetylase-related"/>
</dbReference>
<dbReference type="Proteomes" id="UP001424441">
    <property type="component" value="Unassembled WGS sequence"/>
</dbReference>
<name>A0ABN1GFL3_9HYPH</name>
<gene>
    <name evidence="1" type="ORF">GCM10008943_27610</name>
</gene>
<organism evidence="1 2">
    <name type="scientific">Paenochrobactrum glaciei</name>
    <dbReference type="NCBI Taxonomy" id="486407"/>
    <lineage>
        <taxon>Bacteria</taxon>
        <taxon>Pseudomonadati</taxon>
        <taxon>Pseudomonadota</taxon>
        <taxon>Alphaproteobacteria</taxon>
        <taxon>Hyphomicrobiales</taxon>
        <taxon>Brucellaceae</taxon>
        <taxon>Paenochrobactrum</taxon>
    </lineage>
</organism>
<dbReference type="PANTHER" id="PTHR12993:SF29">
    <property type="entry name" value="BLR3841 PROTEIN"/>
    <property type="match status" value="1"/>
</dbReference>
<dbReference type="Gene3D" id="3.40.50.10320">
    <property type="entry name" value="LmbE-like"/>
    <property type="match status" value="1"/>
</dbReference>
<evidence type="ECO:0000313" key="2">
    <source>
        <dbReference type="Proteomes" id="UP001424441"/>
    </source>
</evidence>
<dbReference type="InterPro" id="IPR024078">
    <property type="entry name" value="LmbE-like_dom_sf"/>
</dbReference>
<dbReference type="RefSeq" id="WP_343806614.1">
    <property type="nucleotide sequence ID" value="NZ_BAAADE010000007.1"/>
</dbReference>
<sequence length="244" mass="27824">MTEKKTALVISAHAADFVWRCGGAIALHAAKGYDVTVVCLSFGERGESAKLWKQPGMELNTVKNARRNEAEHAAKHLGVHDLICMDLGDYPLILNEENKFKLIDIIRKVQPKFMLSHSQYDPYNTDHMYTTQVTLECRMIAQAWGHNPGEKVLGSPQLYLFEPHQTEQMGWKPDTFLDITPVWEKKRAAIEAMQGQEHLWEYYTRVAQNRANHFKRNSGGQSGGRDCQFAEGFQSIFPRTVDEL</sequence>
<keyword evidence="2" id="KW-1185">Reference proteome</keyword>
<dbReference type="SUPFAM" id="SSF102588">
    <property type="entry name" value="LmbE-like"/>
    <property type="match status" value="1"/>
</dbReference>